<evidence type="ECO:0000259" key="1">
    <source>
        <dbReference type="Pfam" id="PF04230"/>
    </source>
</evidence>
<dbReference type="EMBL" id="OZ026884">
    <property type="protein sequence ID" value="CAL1240840.1"/>
    <property type="molecule type" value="Genomic_DNA"/>
</dbReference>
<reference evidence="2 3" key="1">
    <citation type="submission" date="2024-04" db="EMBL/GenBank/DDBJ databases">
        <authorList>
            <person name="Cremers G."/>
        </authorList>
    </citation>
    <scope>NUCLEOTIDE SEQUENCE [LARGE SCALE GENOMIC DNA]</scope>
    <source>
        <strain evidence="2">MeCH1-AG</strain>
    </source>
</reference>
<dbReference type="GO" id="GO:0016740">
    <property type="term" value="F:transferase activity"/>
    <property type="evidence" value="ECO:0007669"/>
    <property type="project" value="UniProtKB-KW"/>
</dbReference>
<keyword evidence="3" id="KW-1185">Reference proteome</keyword>
<name>A0ABP1C9B7_9GAMM</name>
<dbReference type="InterPro" id="IPR007345">
    <property type="entry name" value="Polysacch_pyruvyl_Trfase"/>
</dbReference>
<dbReference type="RefSeq" id="WP_348757401.1">
    <property type="nucleotide sequence ID" value="NZ_OZ026884.1"/>
</dbReference>
<dbReference type="Proteomes" id="UP001497493">
    <property type="component" value="Chromosome"/>
</dbReference>
<protein>
    <submittedName>
        <fullName evidence="2">Pyruvyl transferase EpsO</fullName>
        <ecNumber evidence="2">2.-.-.-</ecNumber>
    </submittedName>
</protein>
<feature type="domain" description="Polysaccharide pyruvyl transferase" evidence="1">
    <location>
        <begin position="43"/>
        <end position="308"/>
    </location>
</feature>
<proteinExistence type="predicted"/>
<gene>
    <name evidence="2" type="ORF">MECH1_V1_2064</name>
</gene>
<dbReference type="EC" id="2.-.-.-" evidence="2"/>
<accession>A0ABP1C9B7</accession>
<evidence type="ECO:0000313" key="3">
    <source>
        <dbReference type="Proteomes" id="UP001497493"/>
    </source>
</evidence>
<keyword evidence="2" id="KW-0808">Transferase</keyword>
<dbReference type="Pfam" id="PF04230">
    <property type="entry name" value="PS_pyruv_trans"/>
    <property type="match status" value="1"/>
</dbReference>
<sequence length="338" mass="38800">MSDNPPPTHAAIMAKLSAKLDTLADVIPPGSKIIYLDYPVHFNVGDMLINCGTEAFFQRMRYRVLARLSLFDLCHLDWSNTRAITLKPQIRKFIQALDPKAILVLHGGGNFGDLYGEFQAMREQVTLAFPDRRIVMLPQSLHFEDKAAQKRSLDILTSHRDIHLYFRDRESVSAIREVSPQHGALLPDMAHALWNEPGYSGAAQTASGSLALKRTDRETRGTDAGFTAHRTLDWTNLITAWDFLQFRLVRKSMYASFDRSLRIPAWYWYKLRDRVVKRAQSLFSRYEIIMTDRLHGLILASLLSKRTLFQDNAYGKLSRYVNTWLSDSPLIGRVNRDR</sequence>
<evidence type="ECO:0000313" key="2">
    <source>
        <dbReference type="EMBL" id="CAL1240840.1"/>
    </source>
</evidence>
<organism evidence="2 3">
    <name type="scientific">Candidatus Methylocalor cossyra</name>
    <dbReference type="NCBI Taxonomy" id="3108543"/>
    <lineage>
        <taxon>Bacteria</taxon>
        <taxon>Pseudomonadati</taxon>
        <taxon>Pseudomonadota</taxon>
        <taxon>Gammaproteobacteria</taxon>
        <taxon>Methylococcales</taxon>
        <taxon>Methylococcaceae</taxon>
        <taxon>Candidatus Methylocalor</taxon>
    </lineage>
</organism>